<feature type="compositionally biased region" description="Low complexity" evidence="1">
    <location>
        <begin position="60"/>
        <end position="92"/>
    </location>
</feature>
<organism evidence="2 3">
    <name type="scientific">Liparis tanakae</name>
    <name type="common">Tanaka's snailfish</name>
    <dbReference type="NCBI Taxonomy" id="230148"/>
    <lineage>
        <taxon>Eukaryota</taxon>
        <taxon>Metazoa</taxon>
        <taxon>Chordata</taxon>
        <taxon>Craniata</taxon>
        <taxon>Vertebrata</taxon>
        <taxon>Euteleostomi</taxon>
        <taxon>Actinopterygii</taxon>
        <taxon>Neopterygii</taxon>
        <taxon>Teleostei</taxon>
        <taxon>Neoteleostei</taxon>
        <taxon>Acanthomorphata</taxon>
        <taxon>Eupercaria</taxon>
        <taxon>Perciformes</taxon>
        <taxon>Cottioidei</taxon>
        <taxon>Cottales</taxon>
        <taxon>Liparidae</taxon>
        <taxon>Liparis</taxon>
    </lineage>
</organism>
<dbReference type="EMBL" id="SRLO01000005">
    <property type="protein sequence ID" value="TNN88362.1"/>
    <property type="molecule type" value="Genomic_DNA"/>
</dbReference>
<accession>A0A4Z2JGK0</accession>
<sequence>MHIPLPRFQRQVFSGALGRRWVMVRRESVVMDGVGVFTAQRLPPAVKALARPSLLSSDARPSVLSSDPRPSLLSSDARPSLLSSDPRPSVLSSDARPLVVWPFNRNPRGYRTQRDVTLPYALNLWRTVPGREAGSGPRGAASPPAMFQARSSLPVGEHSSHRGRGSLRLTLVASWFTCRRPEDAAAASVTRQSGTREELEADVALLVLLHVLQQEAVLGQLPVGQHVLQLGSDRGAQQRSVTGCFTSGTSSAPLPLLSLRGAQLQPADRTSGQREDGRGLQSDSGRLFSVSLFPSGRSSAVECEGLDAAGF</sequence>
<evidence type="ECO:0000313" key="3">
    <source>
        <dbReference type="Proteomes" id="UP000314294"/>
    </source>
</evidence>
<evidence type="ECO:0000256" key="1">
    <source>
        <dbReference type="SAM" id="MobiDB-lite"/>
    </source>
</evidence>
<proteinExistence type="predicted"/>
<protein>
    <submittedName>
        <fullName evidence="2">Uncharacterized protein</fullName>
    </submittedName>
</protein>
<keyword evidence="3" id="KW-1185">Reference proteome</keyword>
<feature type="region of interest" description="Disordered" evidence="1">
    <location>
        <begin position="263"/>
        <end position="283"/>
    </location>
</feature>
<name>A0A4Z2JGK0_9TELE</name>
<feature type="region of interest" description="Disordered" evidence="1">
    <location>
        <begin position="58"/>
        <end position="92"/>
    </location>
</feature>
<dbReference type="AlphaFoldDB" id="A0A4Z2JGK0"/>
<evidence type="ECO:0000313" key="2">
    <source>
        <dbReference type="EMBL" id="TNN88362.1"/>
    </source>
</evidence>
<gene>
    <name evidence="2" type="ORF">EYF80_001144</name>
</gene>
<comment type="caution">
    <text evidence="2">The sequence shown here is derived from an EMBL/GenBank/DDBJ whole genome shotgun (WGS) entry which is preliminary data.</text>
</comment>
<dbReference type="Proteomes" id="UP000314294">
    <property type="component" value="Unassembled WGS sequence"/>
</dbReference>
<reference evidence="2 3" key="1">
    <citation type="submission" date="2019-03" db="EMBL/GenBank/DDBJ databases">
        <title>First draft genome of Liparis tanakae, snailfish: a comprehensive survey of snailfish specific genes.</title>
        <authorList>
            <person name="Kim W."/>
            <person name="Song I."/>
            <person name="Jeong J.-H."/>
            <person name="Kim D."/>
            <person name="Kim S."/>
            <person name="Ryu S."/>
            <person name="Song J.Y."/>
            <person name="Lee S.K."/>
        </authorList>
    </citation>
    <scope>NUCLEOTIDE SEQUENCE [LARGE SCALE GENOMIC DNA]</scope>
    <source>
        <tissue evidence="2">Muscle</tissue>
    </source>
</reference>